<dbReference type="GeneID" id="36383969"/>
<dbReference type="OrthoDB" id="5788395at2759"/>
<dbReference type="Proteomes" id="UP000035682">
    <property type="component" value="Unplaced"/>
</dbReference>
<keyword evidence="2" id="KW-1185">Reference proteome</keyword>
<dbReference type="GO" id="GO:0008289">
    <property type="term" value="F:lipid binding"/>
    <property type="evidence" value="ECO:0007669"/>
    <property type="project" value="InterPro"/>
</dbReference>
<reference evidence="1 2" key="1">
    <citation type="submission" date="2014-09" db="EMBL/GenBank/DDBJ databases">
        <authorList>
            <person name="Martin A.A."/>
        </authorList>
    </citation>
    <scope>NUCLEOTIDE SEQUENCE</scope>
    <source>
        <strain evidence="2">ED321</strain>
        <strain evidence="1">ED321 Heterogonic</strain>
    </source>
</reference>
<dbReference type="EMBL" id="LN609530">
    <property type="protein sequence ID" value="CEF71589.1"/>
    <property type="molecule type" value="Genomic_DNA"/>
</dbReference>
<protein>
    <submittedName>
        <fullName evidence="1 3">Bactericidal permeability-increasing protein, alpha/beta domain-containing protein</fullName>
    </submittedName>
</protein>
<sequence length="554" mass="62686">MLPFDESSKNRFVEYEGDTLEDIFNKKNENQNKTTYNKLDKRQLVMETRISLKFILYIIIVWLLSSLNGGDFGINIGGPAATKLISPGLRKLIEKPKWIQVEMTSHKDVYFNNFIAIDLDVQLDYKNFSFKFDDQRVWVIVDNVKIESLMNINVFHLPSILGKTTTKMNASVPRAELSFLIDNYFLKVDTCAMKNVDIDATIEKSFIANALIKLASISPSSIVEFVLCKAMSKAIHNIDKYFSIDIPIINILPPVVSSQLKDLDTILSIHVVNINASDDILSLTSNAEVIRPSIPSENLPIKLNIDRQSTIHAMLENNDRITLWVEDRLVNDLLNMIEWNFMWLEKEIPFSSPLLPPKSRDHMMLLCENCYYLAQVTSNGTPNVTAHKGYFVYQKADIVTITTVNPEKNKQIKFIAFNVSITLEIRSIFENGIARIQINLLDTDINLGEGVVSLPNDIKPHVQNMTRNLILDVIFPNLKEKIESLLYSEGIKIPANCGIDGKNIHILFDEGLIGLSSSVMLDELDLTLCLKNAKDALPKSDKIMAITNGLNFSK</sequence>
<organism evidence="1">
    <name type="scientific">Strongyloides ratti</name>
    <name type="common">Parasitic roundworm</name>
    <dbReference type="NCBI Taxonomy" id="34506"/>
    <lineage>
        <taxon>Eukaryota</taxon>
        <taxon>Metazoa</taxon>
        <taxon>Ecdysozoa</taxon>
        <taxon>Nematoda</taxon>
        <taxon>Chromadorea</taxon>
        <taxon>Rhabditida</taxon>
        <taxon>Tylenchina</taxon>
        <taxon>Panagrolaimomorpha</taxon>
        <taxon>Strongyloidoidea</taxon>
        <taxon>Strongyloididae</taxon>
        <taxon>Strongyloides</taxon>
    </lineage>
</organism>
<name>A0A090LV98_STRRB</name>
<evidence type="ECO:0000313" key="3">
    <source>
        <dbReference type="WBParaSite" id="SRAE_X000091300.1"/>
    </source>
</evidence>
<dbReference type="AlphaFoldDB" id="A0A090LV98"/>
<dbReference type="InterPro" id="IPR017943">
    <property type="entry name" value="Bactericidal_perm-incr_a/b_dom"/>
</dbReference>
<reference evidence="3" key="2">
    <citation type="submission" date="2020-12" db="UniProtKB">
        <authorList>
            <consortium name="WormBaseParasite"/>
        </authorList>
    </citation>
    <scope>IDENTIFICATION</scope>
</reference>
<gene>
    <name evidence="1 3 4" type="ORF">SRAE_X000091300</name>
</gene>
<evidence type="ECO:0000313" key="4">
    <source>
        <dbReference type="WormBase" id="SRAE_X000091300"/>
    </source>
</evidence>
<dbReference type="RefSeq" id="XP_024510785.1">
    <property type="nucleotide sequence ID" value="XM_024645314.1"/>
</dbReference>
<dbReference type="SUPFAM" id="SSF55394">
    <property type="entry name" value="Bactericidal permeability-increasing protein, BPI"/>
    <property type="match status" value="1"/>
</dbReference>
<evidence type="ECO:0000313" key="2">
    <source>
        <dbReference type="Proteomes" id="UP000035682"/>
    </source>
</evidence>
<dbReference type="CTD" id="36383969"/>
<proteinExistence type="predicted"/>
<dbReference type="WormBase" id="SRAE_X000091300">
    <property type="protein sequence ID" value="SRP00919"/>
    <property type="gene ID" value="WBGene00266475"/>
</dbReference>
<dbReference type="OMA" id="WSFFVQD"/>
<dbReference type="WBParaSite" id="SRAE_X000091300.1">
    <property type="protein sequence ID" value="SRAE_X000091300.1"/>
    <property type="gene ID" value="WBGene00266475"/>
</dbReference>
<evidence type="ECO:0000313" key="1">
    <source>
        <dbReference type="EMBL" id="CEF71589.1"/>
    </source>
</evidence>
<accession>A0A090LV98</accession>